<dbReference type="EMBL" id="MEHJ01000001">
    <property type="protein sequence ID" value="OEJ28920.1"/>
    <property type="molecule type" value="Genomic_DNA"/>
</dbReference>
<name>A0A1E5PH81_9ACTN</name>
<evidence type="ECO:0000313" key="2">
    <source>
        <dbReference type="Proteomes" id="UP000095759"/>
    </source>
</evidence>
<accession>A0A1E5PH81</accession>
<reference evidence="1 2" key="1">
    <citation type="submission" date="2016-08" db="EMBL/GenBank/DDBJ databases">
        <title>Complete genome sequence of Streptomyces agglomeratus strain 6-3-2, a novel anti-MRSA actinomycete isolated from Wuli of Tebit, China.</title>
        <authorList>
            <person name="Chen X."/>
        </authorList>
    </citation>
    <scope>NUCLEOTIDE SEQUENCE [LARGE SCALE GENOMIC DNA]</scope>
    <source>
        <strain evidence="1 2">6-3-2</strain>
    </source>
</reference>
<comment type="caution">
    <text evidence="1">The sequence shown here is derived from an EMBL/GenBank/DDBJ whole genome shotgun (WGS) entry which is preliminary data.</text>
</comment>
<keyword evidence="2" id="KW-1185">Reference proteome</keyword>
<dbReference type="Proteomes" id="UP000095759">
    <property type="component" value="Unassembled WGS sequence"/>
</dbReference>
<gene>
    <name evidence="1" type="ORF">AS594_35355</name>
</gene>
<organism evidence="1 2">
    <name type="scientific">Streptomyces agglomeratus</name>
    <dbReference type="NCBI Taxonomy" id="285458"/>
    <lineage>
        <taxon>Bacteria</taxon>
        <taxon>Bacillati</taxon>
        <taxon>Actinomycetota</taxon>
        <taxon>Actinomycetes</taxon>
        <taxon>Kitasatosporales</taxon>
        <taxon>Streptomycetaceae</taxon>
        <taxon>Streptomyces</taxon>
    </lineage>
</organism>
<evidence type="ECO:0000313" key="1">
    <source>
        <dbReference type="EMBL" id="OEJ28920.1"/>
    </source>
</evidence>
<dbReference type="AlphaFoldDB" id="A0A1E5PH81"/>
<sequence length="199" mass="22046">MGTCGESFSTHIDRAVQVVEGLCVVRTRLQADREVLQQRRPMRVLETSDVDGGVTEPNRVVEIGADTQFLEQLAHMVAALGQEESAIPSVRQRRATVRHTLRIRLSKHRARNQWTPCVPVMTGNQARGHERTQLLGDAPGISWIDQGGQARTGVQIADASCGIGAETAPEKLGEHRQRSTRWIRRPGGLRNGDQTFELL</sequence>
<proteinExistence type="predicted"/>
<protein>
    <submittedName>
        <fullName evidence="1">Uncharacterized protein</fullName>
    </submittedName>
</protein>